<reference evidence="1 2" key="1">
    <citation type="journal article" date="2015" name="Stand. Genomic Sci.">
        <title>Complete genome sequence of and proposal of Thermofilum uzonense sp. nov. a novel hyperthermophilic crenarchaeon and emended description of the genus Thermofilum.</title>
        <authorList>
            <person name="Toshchakov S.V."/>
            <person name="Korzhenkov A.A."/>
            <person name="Samarov N.I."/>
            <person name="Mazunin I.O."/>
            <person name="Mozhey O.I."/>
            <person name="Shmyr I.S."/>
            <person name="Derbikova K.S."/>
            <person name="Taranov E.A."/>
            <person name="Dominova I.N."/>
            <person name="Bonch-Osmolovskaya E.A."/>
            <person name="Patrushev M.V."/>
            <person name="Podosokorskaya O.A."/>
            <person name="Kublanov I.V."/>
        </authorList>
    </citation>
    <scope>NUCLEOTIDE SEQUENCE [LARGE SCALE GENOMIC DNA]</scope>
    <source>
        <strain evidence="1 2">1807-2</strain>
    </source>
</reference>
<keyword evidence="2" id="KW-1185">Reference proteome</keyword>
<evidence type="ECO:0000313" key="1">
    <source>
        <dbReference type="EMBL" id="AKG38162.1"/>
    </source>
</evidence>
<dbReference type="HOGENOM" id="CLU_2476202_0_0_2"/>
<accession>A0A0F7FG40</accession>
<gene>
    <name evidence="1" type="ORF">MA03_01100</name>
</gene>
<organism evidence="1 2">
    <name type="scientific">Infirmifilum uzonense</name>
    <dbReference type="NCBI Taxonomy" id="1550241"/>
    <lineage>
        <taxon>Archaea</taxon>
        <taxon>Thermoproteota</taxon>
        <taxon>Thermoprotei</taxon>
        <taxon>Thermofilales</taxon>
        <taxon>Thermofilaceae</taxon>
        <taxon>Infirmifilum</taxon>
    </lineage>
</organism>
<dbReference type="KEGG" id="thf:MA03_01100"/>
<name>A0A0F7FG40_9CREN</name>
<evidence type="ECO:0000313" key="2">
    <source>
        <dbReference type="Proteomes" id="UP000067434"/>
    </source>
</evidence>
<dbReference type="GeneID" id="25400785"/>
<proteinExistence type="predicted"/>
<dbReference type="EMBL" id="CP009961">
    <property type="protein sequence ID" value="AKG38162.1"/>
    <property type="molecule type" value="Genomic_DNA"/>
</dbReference>
<dbReference type="RefSeq" id="WP_052883505.1">
    <property type="nucleotide sequence ID" value="NZ_CP009961.1"/>
</dbReference>
<protein>
    <submittedName>
        <fullName evidence="1">Uncharacterized protein</fullName>
    </submittedName>
</protein>
<dbReference type="AlphaFoldDB" id="A0A0F7FG40"/>
<sequence length="87" mass="10219">MEPLKALEIVEQTLQQRGYHTKRSVEEGDYVLEVSSFNKKARIRFHQQKGELIELRLKYEGTAGLTILKCEQYEKSLSCIEDLLNRF</sequence>
<dbReference type="PATRIC" id="fig|1550241.5.peg.224"/>
<dbReference type="Proteomes" id="UP000067434">
    <property type="component" value="Chromosome"/>
</dbReference>
<dbReference type="STRING" id="1550241.MA03_01100"/>